<evidence type="ECO:0000313" key="8">
    <source>
        <dbReference type="Proteomes" id="UP000651112"/>
    </source>
</evidence>
<dbReference type="Pfam" id="PF00578">
    <property type="entry name" value="AhpC-TSA"/>
    <property type="match status" value="1"/>
</dbReference>
<evidence type="ECO:0000256" key="3">
    <source>
        <dbReference type="ARBA" id="ARBA00023157"/>
    </source>
</evidence>
<dbReference type="InterPro" id="IPR000866">
    <property type="entry name" value="AhpC/TSA"/>
</dbReference>
<dbReference type="InterPro" id="IPR036249">
    <property type="entry name" value="Thioredoxin-like_sf"/>
</dbReference>
<dbReference type="PROSITE" id="PS51352">
    <property type="entry name" value="THIOREDOXIN_2"/>
    <property type="match status" value="1"/>
</dbReference>
<dbReference type="PANTHER" id="PTHR42852">
    <property type="entry name" value="THIOL:DISULFIDE INTERCHANGE PROTEIN DSBE"/>
    <property type="match status" value="1"/>
</dbReference>
<evidence type="ECO:0000256" key="2">
    <source>
        <dbReference type="ARBA" id="ARBA00022748"/>
    </source>
</evidence>
<comment type="caution">
    <text evidence="7">The sequence shown here is derived from an EMBL/GenBank/DDBJ whole genome shotgun (WGS) entry which is preliminary data.</text>
</comment>
<feature type="signal peptide" evidence="5">
    <location>
        <begin position="1"/>
        <end position="18"/>
    </location>
</feature>
<accession>A0ABR7XNL1</accession>
<feature type="chain" id="PRO_5045407161" evidence="5">
    <location>
        <begin position="19"/>
        <end position="225"/>
    </location>
</feature>
<protein>
    <submittedName>
        <fullName evidence="7">TlpA family protein disulfide reductase</fullName>
    </submittedName>
</protein>
<proteinExistence type="predicted"/>
<dbReference type="PANTHER" id="PTHR42852:SF6">
    <property type="entry name" value="THIOL:DISULFIDE INTERCHANGE PROTEIN DSBE"/>
    <property type="match status" value="1"/>
</dbReference>
<keyword evidence="2" id="KW-0201">Cytochrome c-type biogenesis</keyword>
<dbReference type="Proteomes" id="UP000651112">
    <property type="component" value="Unassembled WGS sequence"/>
</dbReference>
<evidence type="ECO:0000256" key="5">
    <source>
        <dbReference type="SAM" id="SignalP"/>
    </source>
</evidence>
<keyword evidence="8" id="KW-1185">Reference proteome</keyword>
<gene>
    <name evidence="7" type="ORF">H8B21_04175</name>
</gene>
<name>A0ABR7XNL1_9SPHI</name>
<evidence type="ECO:0000256" key="1">
    <source>
        <dbReference type="ARBA" id="ARBA00004196"/>
    </source>
</evidence>
<keyword evidence="4" id="KW-0676">Redox-active center</keyword>
<comment type="subcellular location">
    <subcellularLocation>
        <location evidence="1">Cell envelope</location>
    </subcellularLocation>
</comment>
<dbReference type="SUPFAM" id="SSF52833">
    <property type="entry name" value="Thioredoxin-like"/>
    <property type="match status" value="1"/>
</dbReference>
<evidence type="ECO:0000256" key="4">
    <source>
        <dbReference type="ARBA" id="ARBA00023284"/>
    </source>
</evidence>
<keyword evidence="3" id="KW-1015">Disulfide bond</keyword>
<evidence type="ECO:0000259" key="6">
    <source>
        <dbReference type="PROSITE" id="PS51352"/>
    </source>
</evidence>
<feature type="domain" description="Thioredoxin" evidence="6">
    <location>
        <begin position="87"/>
        <end position="225"/>
    </location>
</feature>
<sequence length="225" mass="25817">MRKFVALLLFTIPALLFAQIKETKEELIAQVKANPSSVETLKTIQRVGGYNPDYKELRKLFKGLDKTVRRSAQGKQFDYYLKRLENSSVGKKAPAITQLTPEGEPFSLSDLRGKYVLIEFWASWCPDCRRENPNLVRTYAEFKDKNFDILGVSFDRKLDDWVAAIEKDKLIWKHISDLQSWQNAAGTLYGVRAIPQNILVDPKGIIVARNLHGEELNAMLRDMLK</sequence>
<dbReference type="EMBL" id="JACNYL010000001">
    <property type="protein sequence ID" value="MBD1420764.1"/>
    <property type="molecule type" value="Genomic_DNA"/>
</dbReference>
<evidence type="ECO:0000313" key="7">
    <source>
        <dbReference type="EMBL" id="MBD1420764.1"/>
    </source>
</evidence>
<dbReference type="CDD" id="cd02966">
    <property type="entry name" value="TlpA_like_family"/>
    <property type="match status" value="1"/>
</dbReference>
<dbReference type="Gene3D" id="3.40.30.10">
    <property type="entry name" value="Glutaredoxin"/>
    <property type="match status" value="1"/>
</dbReference>
<keyword evidence="5" id="KW-0732">Signal</keyword>
<dbReference type="InterPro" id="IPR013766">
    <property type="entry name" value="Thioredoxin_domain"/>
</dbReference>
<organism evidence="7 8">
    <name type="scientific">Sphingobacterium chuzhouense</name>
    <dbReference type="NCBI Taxonomy" id="1742264"/>
    <lineage>
        <taxon>Bacteria</taxon>
        <taxon>Pseudomonadati</taxon>
        <taxon>Bacteroidota</taxon>
        <taxon>Sphingobacteriia</taxon>
        <taxon>Sphingobacteriales</taxon>
        <taxon>Sphingobacteriaceae</taxon>
        <taxon>Sphingobacterium</taxon>
    </lineage>
</organism>
<reference evidence="7 8" key="1">
    <citation type="submission" date="2020-08" db="EMBL/GenBank/DDBJ databases">
        <title>Sphingobacterium sp. DN00404 isolated from aquaculture water.</title>
        <authorList>
            <person name="Zhang M."/>
        </authorList>
    </citation>
    <scope>NUCLEOTIDE SEQUENCE [LARGE SCALE GENOMIC DNA]</scope>
    <source>
        <strain evidence="7 8">KCTC 42746</strain>
    </source>
</reference>
<dbReference type="InterPro" id="IPR050553">
    <property type="entry name" value="Thioredoxin_ResA/DsbE_sf"/>
</dbReference>